<protein>
    <submittedName>
        <fullName evidence="3">Glycoside hydrolase family 16 protein</fullName>
    </submittedName>
</protein>
<dbReference type="SUPFAM" id="SSF49899">
    <property type="entry name" value="Concanavalin A-like lectins/glucanases"/>
    <property type="match status" value="1"/>
</dbReference>
<dbReference type="RefSeq" id="WP_240100208.1">
    <property type="nucleotide sequence ID" value="NZ_JAJSON010000025.1"/>
</dbReference>
<dbReference type="Gene3D" id="2.60.120.200">
    <property type="match status" value="1"/>
</dbReference>
<name>A0A9X2A8E6_9FLAO</name>
<dbReference type="PANTHER" id="PTHR10963">
    <property type="entry name" value="GLYCOSYL HYDROLASE-RELATED"/>
    <property type="match status" value="1"/>
</dbReference>
<feature type="domain" description="GH16" evidence="2">
    <location>
        <begin position="47"/>
        <end position="291"/>
    </location>
</feature>
<reference evidence="3" key="1">
    <citation type="submission" date="2021-12" db="EMBL/GenBank/DDBJ databases">
        <title>Description of Gramella crocea sp. nov., a new bacterium isolated from activated sludge.</title>
        <authorList>
            <person name="Zhang X."/>
        </authorList>
    </citation>
    <scope>NUCLEOTIDE SEQUENCE</scope>
    <source>
        <strain evidence="3">YB25</strain>
    </source>
</reference>
<dbReference type="Proteomes" id="UP001139344">
    <property type="component" value="Unassembled WGS sequence"/>
</dbReference>
<dbReference type="PROSITE" id="PS51257">
    <property type="entry name" value="PROKAR_LIPOPROTEIN"/>
    <property type="match status" value="1"/>
</dbReference>
<evidence type="ECO:0000259" key="2">
    <source>
        <dbReference type="PROSITE" id="PS51762"/>
    </source>
</evidence>
<keyword evidence="3" id="KW-0378">Hydrolase</keyword>
<comment type="caution">
    <text evidence="3">The sequence shown here is derived from an EMBL/GenBank/DDBJ whole genome shotgun (WGS) entry which is preliminary data.</text>
</comment>
<dbReference type="AlphaFoldDB" id="A0A9X2A8E6"/>
<proteinExistence type="inferred from homology"/>
<comment type="similarity">
    <text evidence="1">Belongs to the glycosyl hydrolase 16 family.</text>
</comment>
<dbReference type="InterPro" id="IPR050546">
    <property type="entry name" value="Glycosyl_Hydrlase_16"/>
</dbReference>
<dbReference type="CDD" id="cd08023">
    <property type="entry name" value="GH16_laminarinase_like"/>
    <property type="match status" value="1"/>
</dbReference>
<sequence length="291" mass="34174">MKNISGLYPVLIILISLFSCKAPEYLPDSSEPAQEKNGFELVWAEEFNEGNKPIPKSWSYEYGFIRNEELQWYQDDNARIKNGVLIIEGKREEIKNPNYDKGSSDWRKNRKYANYSSSSINTRGKKEFQYGIIEVRARINTARGNWPAIWTLGVEKPWPANGEVDIMEYYMVNNEPHILANAAWKGSEEYVNWDSEKIPFGHFLDKDPKWTEKFHIWKMQWTEEYIRLYLDDELLNEIDLGKTTNPDGFNPFHQPHYILLNLALGSNGGNPSTTEFPQYYEVDYVRVYQKK</sequence>
<dbReference type="Pfam" id="PF00722">
    <property type="entry name" value="Glyco_hydro_16"/>
    <property type="match status" value="1"/>
</dbReference>
<accession>A0A9X2A8E6</accession>
<dbReference type="EMBL" id="JAJSON010000025">
    <property type="protein sequence ID" value="MCG9972856.1"/>
    <property type="molecule type" value="Genomic_DNA"/>
</dbReference>
<evidence type="ECO:0000256" key="1">
    <source>
        <dbReference type="ARBA" id="ARBA00006865"/>
    </source>
</evidence>
<dbReference type="GO" id="GO:0004553">
    <property type="term" value="F:hydrolase activity, hydrolyzing O-glycosyl compounds"/>
    <property type="evidence" value="ECO:0007669"/>
    <property type="project" value="InterPro"/>
</dbReference>
<gene>
    <name evidence="3" type="ORF">LU635_14490</name>
</gene>
<keyword evidence="4" id="KW-1185">Reference proteome</keyword>
<dbReference type="InterPro" id="IPR013320">
    <property type="entry name" value="ConA-like_dom_sf"/>
</dbReference>
<dbReference type="InterPro" id="IPR000757">
    <property type="entry name" value="Beta-glucanase-like"/>
</dbReference>
<organism evidence="3 4">
    <name type="scientific">Christiangramia crocea</name>
    <dbReference type="NCBI Taxonomy" id="2904124"/>
    <lineage>
        <taxon>Bacteria</taxon>
        <taxon>Pseudomonadati</taxon>
        <taxon>Bacteroidota</taxon>
        <taxon>Flavobacteriia</taxon>
        <taxon>Flavobacteriales</taxon>
        <taxon>Flavobacteriaceae</taxon>
        <taxon>Christiangramia</taxon>
    </lineage>
</organism>
<dbReference type="GO" id="GO:0005975">
    <property type="term" value="P:carbohydrate metabolic process"/>
    <property type="evidence" value="ECO:0007669"/>
    <property type="project" value="InterPro"/>
</dbReference>
<evidence type="ECO:0000313" key="3">
    <source>
        <dbReference type="EMBL" id="MCG9972856.1"/>
    </source>
</evidence>
<dbReference type="PANTHER" id="PTHR10963:SF55">
    <property type="entry name" value="GLYCOSIDE HYDROLASE FAMILY 16 PROTEIN"/>
    <property type="match status" value="1"/>
</dbReference>
<evidence type="ECO:0000313" key="4">
    <source>
        <dbReference type="Proteomes" id="UP001139344"/>
    </source>
</evidence>
<dbReference type="PROSITE" id="PS51762">
    <property type="entry name" value="GH16_2"/>
    <property type="match status" value="1"/>
</dbReference>